<evidence type="ECO:0000256" key="3">
    <source>
        <dbReference type="ARBA" id="ARBA00022692"/>
    </source>
</evidence>
<dbReference type="PANTHER" id="PTHR30509:SF9">
    <property type="entry name" value="MULTIDRUG RESISTANCE PROTEIN MDTO"/>
    <property type="match status" value="1"/>
</dbReference>
<organism evidence="8">
    <name type="scientific">Minutocellus polymorphus</name>
    <dbReference type="NCBI Taxonomy" id="265543"/>
    <lineage>
        <taxon>Eukaryota</taxon>
        <taxon>Sar</taxon>
        <taxon>Stramenopiles</taxon>
        <taxon>Ochrophyta</taxon>
        <taxon>Bacillariophyta</taxon>
        <taxon>Mediophyceae</taxon>
        <taxon>Cymatosirophycidae</taxon>
        <taxon>Cymatosirales</taxon>
        <taxon>Cymatosiraceae</taxon>
        <taxon>Minutocellus</taxon>
    </lineage>
</organism>
<dbReference type="GO" id="GO:0005886">
    <property type="term" value="C:plasma membrane"/>
    <property type="evidence" value="ECO:0007669"/>
    <property type="project" value="UniProtKB-SubCell"/>
</dbReference>
<gene>
    <name evidence="8" type="ORF">MPOL1434_LOCUS8252</name>
</gene>
<dbReference type="InterPro" id="IPR049453">
    <property type="entry name" value="Memb_transporter_dom"/>
</dbReference>
<protein>
    <recommendedName>
        <fullName evidence="7">Integral membrane bound transporter domain-containing protein</fullName>
    </recommendedName>
</protein>
<dbReference type="AlphaFoldDB" id="A0A7S0AV52"/>
<keyword evidence="5 6" id="KW-0472">Membrane</keyword>
<reference evidence="8" key="1">
    <citation type="submission" date="2021-01" db="EMBL/GenBank/DDBJ databases">
        <authorList>
            <person name="Corre E."/>
            <person name="Pelletier E."/>
            <person name="Niang G."/>
            <person name="Scheremetjew M."/>
            <person name="Finn R."/>
            <person name="Kale V."/>
            <person name="Holt S."/>
            <person name="Cochrane G."/>
            <person name="Meng A."/>
            <person name="Brown T."/>
            <person name="Cohen L."/>
        </authorList>
    </citation>
    <scope>NUCLEOTIDE SEQUENCE</scope>
    <source>
        <strain evidence="8">CCMP3303</strain>
    </source>
</reference>
<feature type="transmembrane region" description="Helical" evidence="6">
    <location>
        <begin position="132"/>
        <end position="150"/>
    </location>
</feature>
<accession>A0A7S0AV52</accession>
<name>A0A7S0AV52_9STRA</name>
<evidence type="ECO:0000256" key="5">
    <source>
        <dbReference type="ARBA" id="ARBA00023136"/>
    </source>
</evidence>
<keyword evidence="4 6" id="KW-1133">Transmembrane helix</keyword>
<dbReference type="Pfam" id="PF13515">
    <property type="entry name" value="FUSC_2"/>
    <property type="match status" value="1"/>
</dbReference>
<evidence type="ECO:0000256" key="4">
    <source>
        <dbReference type="ARBA" id="ARBA00022989"/>
    </source>
</evidence>
<feature type="transmembrane region" description="Helical" evidence="6">
    <location>
        <begin position="55"/>
        <end position="72"/>
    </location>
</feature>
<feature type="transmembrane region" description="Helical" evidence="6">
    <location>
        <begin position="101"/>
        <end position="120"/>
    </location>
</feature>
<dbReference type="PANTHER" id="PTHR30509">
    <property type="entry name" value="P-HYDROXYBENZOIC ACID EFFLUX PUMP SUBUNIT-RELATED"/>
    <property type="match status" value="1"/>
</dbReference>
<comment type="subcellular location">
    <subcellularLocation>
        <location evidence="1">Cell membrane</location>
        <topology evidence="1">Multi-pass membrane protein</topology>
    </subcellularLocation>
</comment>
<keyword evidence="2" id="KW-1003">Cell membrane</keyword>
<proteinExistence type="predicted"/>
<evidence type="ECO:0000256" key="2">
    <source>
        <dbReference type="ARBA" id="ARBA00022475"/>
    </source>
</evidence>
<evidence type="ECO:0000256" key="6">
    <source>
        <dbReference type="SAM" id="Phobius"/>
    </source>
</evidence>
<evidence type="ECO:0000256" key="1">
    <source>
        <dbReference type="ARBA" id="ARBA00004651"/>
    </source>
</evidence>
<feature type="domain" description="Integral membrane bound transporter" evidence="7">
    <location>
        <begin position="24"/>
        <end position="145"/>
    </location>
</feature>
<keyword evidence="3 6" id="KW-0812">Transmembrane</keyword>
<sequence>MAIKSALGLGLASLWVSVPYLRGVAHPNSIWPGLTVASVNLDTTGAAFQKCIDRLWGTLIAAAFSLIIGRFVSPGDHVAKILAIGAFTFGAIFLRNTKRPYAYNYAASSLGSILYGSLDIKVEIDDYVPNRIMLIFIGIVTFLFVEFLVFPRSSRTVVQAKSIQFFEDAEQFLFEARKVVDSIHLLYLRDDNAAENIETRLMEDPLWMLRQGQKQMTHLAGGLLGSSEIAKKTVSEATAEIEPGISEPNLGLGVALDAVGYRSLLREQEKCLAQFPILISSIQSLMGYYANLDRAAPVRSLHWPLILSGILSKSVHQLSTCCDGLRAVFPNGLCRPTSGRSTASITKAIATFRDFEDIRLLSLTEWSKRHKTYLDSIKTTGRGVEFAPGFRLTLALAVSSTLEICRCLQTCGEHLEMIVTSFPK</sequence>
<feature type="transmembrane region" description="Helical" evidence="6">
    <location>
        <begin position="78"/>
        <end position="94"/>
    </location>
</feature>
<evidence type="ECO:0000313" key="8">
    <source>
        <dbReference type="EMBL" id="CAD8374979.1"/>
    </source>
</evidence>
<dbReference type="EMBL" id="HBEJ01014055">
    <property type="protein sequence ID" value="CAD8374979.1"/>
    <property type="molecule type" value="Transcribed_RNA"/>
</dbReference>
<evidence type="ECO:0000259" key="7">
    <source>
        <dbReference type="Pfam" id="PF13515"/>
    </source>
</evidence>